<dbReference type="EMBL" id="BOMG01000042">
    <property type="protein sequence ID" value="GID54683.1"/>
    <property type="molecule type" value="Genomic_DNA"/>
</dbReference>
<feature type="chain" id="PRO_5045511885" description="Lipoprotein" evidence="1">
    <location>
        <begin position="23"/>
        <end position="196"/>
    </location>
</feature>
<comment type="caution">
    <text evidence="2">The sequence shown here is derived from an EMBL/GenBank/DDBJ whole genome shotgun (WGS) entry which is preliminary data.</text>
</comment>
<keyword evidence="1" id="KW-0732">Signal</keyword>
<evidence type="ECO:0000256" key="1">
    <source>
        <dbReference type="SAM" id="SignalP"/>
    </source>
</evidence>
<organism evidence="2 3">
    <name type="scientific">Actinoplanes couchii</name>
    <dbReference type="NCBI Taxonomy" id="403638"/>
    <lineage>
        <taxon>Bacteria</taxon>
        <taxon>Bacillati</taxon>
        <taxon>Actinomycetota</taxon>
        <taxon>Actinomycetes</taxon>
        <taxon>Micromonosporales</taxon>
        <taxon>Micromonosporaceae</taxon>
        <taxon>Actinoplanes</taxon>
    </lineage>
</organism>
<evidence type="ECO:0000313" key="2">
    <source>
        <dbReference type="EMBL" id="GID54683.1"/>
    </source>
</evidence>
<reference evidence="2 3" key="1">
    <citation type="submission" date="2021-01" db="EMBL/GenBank/DDBJ databases">
        <title>Whole genome shotgun sequence of Actinoplanes couchii NBRC 106145.</title>
        <authorList>
            <person name="Komaki H."/>
            <person name="Tamura T."/>
        </authorList>
    </citation>
    <scope>NUCLEOTIDE SEQUENCE [LARGE SCALE GENOMIC DNA]</scope>
    <source>
        <strain evidence="2 3">NBRC 106145</strain>
    </source>
</reference>
<name>A0ABQ3X843_9ACTN</name>
<accession>A0ABQ3X843</accession>
<evidence type="ECO:0000313" key="3">
    <source>
        <dbReference type="Proteomes" id="UP000612282"/>
    </source>
</evidence>
<dbReference type="RefSeq" id="WP_203795773.1">
    <property type="nucleotide sequence ID" value="NZ_BAAAQE010000036.1"/>
</dbReference>
<proteinExistence type="predicted"/>
<dbReference type="Proteomes" id="UP000612282">
    <property type="component" value="Unassembled WGS sequence"/>
</dbReference>
<dbReference type="PROSITE" id="PS51257">
    <property type="entry name" value="PROKAR_LIPOPROTEIN"/>
    <property type="match status" value="1"/>
</dbReference>
<keyword evidence="3" id="KW-1185">Reference proteome</keyword>
<feature type="signal peptide" evidence="1">
    <location>
        <begin position="1"/>
        <end position="22"/>
    </location>
</feature>
<protein>
    <recommendedName>
        <fullName evidence="4">Lipoprotein</fullName>
    </recommendedName>
</protein>
<sequence>MLIGRRTLAAVAALMIAGSAGCSSIGPATPEDVVRAAPEDVVRAAPEKAGASDPLFNKVAVTQSEAPVKAAETKTTEVYALGVRADAKQRTVTFDEIEWFTGKAARAACQADKVEVQPSAWCHDFYYRNPDDRKRTAALAESATVTIADYFSEAETVPQKKAGLSELDERLTEGETLLVLTVRDGVITGLREQFTP</sequence>
<evidence type="ECO:0008006" key="4">
    <source>
        <dbReference type="Google" id="ProtNLM"/>
    </source>
</evidence>
<gene>
    <name evidence="2" type="ORF">Aco03nite_030870</name>
</gene>